<name>A0A212AQP8_9RHOB</name>
<evidence type="ECO:0000313" key="4">
    <source>
        <dbReference type="Proteomes" id="UP000214673"/>
    </source>
</evidence>
<dbReference type="Proteomes" id="UP000196640">
    <property type="component" value="Unassembled WGS sequence"/>
</dbReference>
<proteinExistence type="predicted"/>
<dbReference type="Gene3D" id="1.10.10.10">
    <property type="entry name" value="Winged helix-like DNA-binding domain superfamily/Winged helix DNA-binding domain"/>
    <property type="match status" value="1"/>
</dbReference>
<dbReference type="RefSeq" id="WP_035745039.1">
    <property type="nucleotide sequence ID" value="NZ_JFGS01000017.1"/>
</dbReference>
<evidence type="ECO:0008006" key="5">
    <source>
        <dbReference type="Google" id="ProtNLM"/>
    </source>
</evidence>
<dbReference type="AlphaFoldDB" id="A0A212AQP8"/>
<dbReference type="InterPro" id="IPR036388">
    <property type="entry name" value="WH-like_DNA-bd_sf"/>
</dbReference>
<dbReference type="STRING" id="366616.CG51_05945"/>
<accession>A0A212AQP8</accession>
<evidence type="ECO:0000313" key="1">
    <source>
        <dbReference type="EMBL" id="OWJ73899.1"/>
    </source>
</evidence>
<keyword evidence="4" id="KW-1185">Reference proteome</keyword>
<organism evidence="2 3">
    <name type="scientific">Haematobacter missouriensis</name>
    <dbReference type="NCBI Taxonomy" id="366616"/>
    <lineage>
        <taxon>Bacteria</taxon>
        <taxon>Pseudomonadati</taxon>
        <taxon>Pseudomonadota</taxon>
        <taxon>Alphaproteobacteria</taxon>
        <taxon>Rhodobacterales</taxon>
        <taxon>Paracoccaceae</taxon>
        <taxon>Haematobacter</taxon>
    </lineage>
</organism>
<protein>
    <recommendedName>
        <fullName evidence="5">Resolvase HTH domain-containing protein</fullName>
    </recommendedName>
</protein>
<dbReference type="EMBL" id="NIPV01000086">
    <property type="protein sequence ID" value="OWJ73899.1"/>
    <property type="molecule type" value="Genomic_DNA"/>
</dbReference>
<gene>
    <name evidence="2" type="ORF">CDV52_09855</name>
    <name evidence="1" type="ORF">CDV53_14310</name>
</gene>
<comment type="caution">
    <text evidence="2">The sequence shown here is derived from an EMBL/GenBank/DDBJ whole genome shotgun (WGS) entry which is preliminary data.</text>
</comment>
<evidence type="ECO:0000313" key="3">
    <source>
        <dbReference type="Proteomes" id="UP000196640"/>
    </source>
</evidence>
<reference evidence="3 4" key="1">
    <citation type="submission" date="2016-11" db="EMBL/GenBank/DDBJ databases">
        <title>Comparison of Traditional DNA-DNA Hybridization with In Silico Genomic Analysis.</title>
        <authorList>
            <person name="Nicholson A.C."/>
            <person name="Sammons S."/>
            <person name="Humrighouse B.W."/>
            <person name="Graziano J."/>
            <person name="Lasker B."/>
            <person name="Whitney A.M."/>
            <person name="Mcquiston J.R."/>
        </authorList>
    </citation>
    <scope>NUCLEOTIDE SEQUENCE [LARGE SCALE GENOMIC DNA]</scope>
    <source>
        <strain evidence="1 4">H1892</strain>
        <strain evidence="2 3">H2381</strain>
    </source>
</reference>
<dbReference type="EMBL" id="NIPX01000015">
    <property type="protein sequence ID" value="OWJ83804.1"/>
    <property type="molecule type" value="Genomic_DNA"/>
</dbReference>
<dbReference type="OrthoDB" id="7165636at2"/>
<evidence type="ECO:0000313" key="2">
    <source>
        <dbReference type="EMBL" id="OWJ83804.1"/>
    </source>
</evidence>
<sequence>MWASVVLQAVHDIQGTSRDRDYANQSDHYRSLAIRWARSSDFETCCYAAGVEPTRLKAALDRIIANLPAAPRIPTQVKDHRRPKEKGLTKRDIQRLQTRKRVADLLAEGMNGKDISARLGMSDSNIYRHISAIRASTRSSMTEPAE</sequence>
<dbReference type="Proteomes" id="UP000214673">
    <property type="component" value="Unassembled WGS sequence"/>
</dbReference>